<feature type="binding site" evidence="2">
    <location>
        <position position="8"/>
    </location>
    <ligand>
        <name>Fe cation</name>
        <dbReference type="ChEBI" id="CHEBI:24875"/>
        <label>1</label>
    </ligand>
</feature>
<sequence>MRILAIGDIVGKPGREYVYQNLGRIRSKYNIDFVIANGENSAATNGITPIIADELVNAGADVITMGNHTFGTKSAAQALEENPRLIRPLNYPPEFEGSGYIIQDLGYAKVAVINLIGRVNMSPANCPFRAVENLLKRIESDIIVVDMHAETTSERLAMGNFLDGKVQVVFGTHTHVQTADEHILPGGTGYISDLGMTGIMDSILGVKKEIILNYYYNAGKHYRFEKEENGDVWFNGCVFEIDNKTKSVVDIERLRFSRI</sequence>
<dbReference type="InterPro" id="IPR029052">
    <property type="entry name" value="Metallo-depent_PP-like"/>
</dbReference>
<dbReference type="PANTHER" id="PTHR36303">
    <property type="entry name" value="2',3'-CYCLIC-NUCLEOTIDE 2'-PHOSPHODIESTERASE"/>
    <property type="match status" value="1"/>
</dbReference>
<dbReference type="GO" id="GO:0004113">
    <property type="term" value="F:2',3'-cyclic-nucleotide 3'-phosphodiesterase activity"/>
    <property type="evidence" value="ECO:0007669"/>
    <property type="project" value="TreeGrafter"/>
</dbReference>
<keyword evidence="4" id="KW-1185">Reference proteome</keyword>
<dbReference type="PIRSF" id="PIRSF004789">
    <property type="entry name" value="DR1281"/>
    <property type="match status" value="1"/>
</dbReference>
<feature type="binding site" evidence="2">
    <location>
        <position position="173"/>
    </location>
    <ligand>
        <name>Fe cation</name>
        <dbReference type="ChEBI" id="CHEBI:24875"/>
        <label>2</label>
    </ligand>
</feature>
<evidence type="ECO:0000313" key="3">
    <source>
        <dbReference type="EMBL" id="AUO19501.1"/>
    </source>
</evidence>
<evidence type="ECO:0000256" key="2">
    <source>
        <dbReference type="PIRSR" id="PIRSR004789-51"/>
    </source>
</evidence>
<organism evidence="3 4">
    <name type="scientific">Monoglobus pectinilyticus</name>
    <dbReference type="NCBI Taxonomy" id="1981510"/>
    <lineage>
        <taxon>Bacteria</taxon>
        <taxon>Bacillati</taxon>
        <taxon>Bacillota</taxon>
        <taxon>Clostridia</taxon>
        <taxon>Monoglobales</taxon>
        <taxon>Monoglobaceae</taxon>
        <taxon>Monoglobus</taxon>
    </lineage>
</organism>
<dbReference type="Pfam" id="PF13277">
    <property type="entry name" value="YmdB"/>
    <property type="match status" value="1"/>
</dbReference>
<dbReference type="Proteomes" id="UP000235589">
    <property type="component" value="Chromosome"/>
</dbReference>
<protein>
    <submittedName>
        <fullName evidence="3">Metallophosphoesterase</fullName>
    </submittedName>
</protein>
<proteinExistence type="predicted"/>
<dbReference type="NCBIfam" id="TIGR00282">
    <property type="entry name" value="TIGR00282 family metallophosphoesterase"/>
    <property type="match status" value="1"/>
</dbReference>
<feature type="binding site" evidence="2">
    <location>
        <position position="67"/>
    </location>
    <ligand>
        <name>Fe cation</name>
        <dbReference type="ChEBI" id="CHEBI:24875"/>
        <label>2</label>
    </ligand>
</feature>
<keyword evidence="2" id="KW-0479">Metal-binding</keyword>
<dbReference type="GO" id="GO:0046872">
    <property type="term" value="F:metal ion binding"/>
    <property type="evidence" value="ECO:0007669"/>
    <property type="project" value="UniProtKB-KW"/>
</dbReference>
<feature type="binding site" evidence="2">
    <location>
        <position position="175"/>
    </location>
    <ligand>
        <name>Fe cation</name>
        <dbReference type="ChEBI" id="CHEBI:24875"/>
        <label>1</label>
    </ligand>
</feature>
<dbReference type="OrthoDB" id="9801109at2"/>
<gene>
    <name evidence="3" type="ORF">B9O19_01340</name>
</gene>
<evidence type="ECO:0000313" key="4">
    <source>
        <dbReference type="Proteomes" id="UP000235589"/>
    </source>
</evidence>
<evidence type="ECO:0000256" key="1">
    <source>
        <dbReference type="PIRSR" id="PIRSR004789-50"/>
    </source>
</evidence>
<accession>A0A2K9P2M2</accession>
<reference evidence="3 4" key="1">
    <citation type="submission" date="2017-04" db="EMBL/GenBank/DDBJ databases">
        <title>Monoglobus pectinilyticus 14 draft genome.</title>
        <authorList>
            <person name="Kim C."/>
            <person name="Rosendale D.I."/>
            <person name="Kelly W.J."/>
            <person name="Tannock G.W."/>
            <person name="Patchett M.L."/>
            <person name="Jordens J.Z."/>
        </authorList>
    </citation>
    <scope>NUCLEOTIDE SEQUENCE [LARGE SCALE GENOMIC DNA]</scope>
    <source>
        <strain evidence="3 4">14</strain>
    </source>
</reference>
<feature type="binding site" evidence="2">
    <location>
        <position position="39"/>
    </location>
    <ligand>
        <name>Fe cation</name>
        <dbReference type="ChEBI" id="CHEBI:24875"/>
        <label>2</label>
    </ligand>
</feature>
<dbReference type="GeneID" id="98062739"/>
<feature type="binding site" evidence="2">
    <location>
        <position position="39"/>
    </location>
    <ligand>
        <name>Fe cation</name>
        <dbReference type="ChEBI" id="CHEBI:24875"/>
        <label>1</label>
    </ligand>
</feature>
<dbReference type="Gene3D" id="3.60.21.10">
    <property type="match status" value="1"/>
</dbReference>
<dbReference type="SUPFAM" id="SSF56300">
    <property type="entry name" value="Metallo-dependent phosphatases"/>
    <property type="match status" value="1"/>
</dbReference>
<dbReference type="KEGG" id="mpec:B9O19_01340"/>
<dbReference type="RefSeq" id="WP_102365704.1">
    <property type="nucleotide sequence ID" value="NZ_CP020991.1"/>
</dbReference>
<name>A0A2K9P2M2_9FIRM</name>
<dbReference type="AlphaFoldDB" id="A0A2K9P2M2"/>
<dbReference type="EMBL" id="CP020991">
    <property type="protein sequence ID" value="AUO19501.1"/>
    <property type="molecule type" value="Genomic_DNA"/>
</dbReference>
<feature type="binding site" evidence="2">
    <location>
        <position position="148"/>
    </location>
    <ligand>
        <name>Fe cation</name>
        <dbReference type="ChEBI" id="CHEBI:24875"/>
        <label>2</label>
    </ligand>
</feature>
<dbReference type="PANTHER" id="PTHR36303:SF1">
    <property type="entry name" value="2',3'-CYCLIC-NUCLEOTIDE 2'-PHOSPHODIESTERASE"/>
    <property type="match status" value="1"/>
</dbReference>
<feature type="active site" description="Proton donor" evidence="1">
    <location>
        <position position="68"/>
    </location>
</feature>
<feature type="binding site" evidence="2">
    <location>
        <position position="40"/>
    </location>
    <ligand>
        <name>Fe cation</name>
        <dbReference type="ChEBI" id="CHEBI:24875"/>
        <label>1</label>
    </ligand>
</feature>
<dbReference type="InterPro" id="IPR005235">
    <property type="entry name" value="YmdB-like"/>
</dbReference>